<evidence type="ECO:0000259" key="2">
    <source>
        <dbReference type="Pfam" id="PF01682"/>
    </source>
</evidence>
<dbReference type="Proteomes" id="UP000492821">
    <property type="component" value="Unassembled WGS sequence"/>
</dbReference>
<accession>A0A7E4VPL6</accession>
<feature type="chain" id="PRO_5028938554" evidence="1">
    <location>
        <begin position="22"/>
        <end position="173"/>
    </location>
</feature>
<dbReference type="AlphaFoldDB" id="A0A7E4VPL6"/>
<reference evidence="3" key="1">
    <citation type="journal article" date="2013" name="Genetics">
        <title>The draft genome and transcriptome of Panagrellus redivivus are shaped by the harsh demands of a free-living lifestyle.</title>
        <authorList>
            <person name="Srinivasan J."/>
            <person name="Dillman A.R."/>
            <person name="Macchietto M.G."/>
            <person name="Heikkinen L."/>
            <person name="Lakso M."/>
            <person name="Fracchia K.M."/>
            <person name="Antoshechkin I."/>
            <person name="Mortazavi A."/>
            <person name="Wong G."/>
            <person name="Sternberg P.W."/>
        </authorList>
    </citation>
    <scope>NUCLEOTIDE SEQUENCE [LARGE SCALE GENOMIC DNA]</scope>
    <source>
        <strain evidence="3">MT8872</strain>
    </source>
</reference>
<dbReference type="PANTHER" id="PTHR46705:SF12">
    <property type="entry name" value="DOMAIN OF UNKNOWN FUNCTION DB DOMAIN-CONTAINING PROTEIN"/>
    <property type="match status" value="1"/>
</dbReference>
<feature type="domain" description="Domain of unknown function DB" evidence="2">
    <location>
        <begin position="62"/>
        <end position="159"/>
    </location>
</feature>
<organism evidence="3 4">
    <name type="scientific">Panagrellus redivivus</name>
    <name type="common">Microworm</name>
    <dbReference type="NCBI Taxonomy" id="6233"/>
    <lineage>
        <taxon>Eukaryota</taxon>
        <taxon>Metazoa</taxon>
        <taxon>Ecdysozoa</taxon>
        <taxon>Nematoda</taxon>
        <taxon>Chromadorea</taxon>
        <taxon>Rhabditida</taxon>
        <taxon>Tylenchina</taxon>
        <taxon>Panagrolaimomorpha</taxon>
        <taxon>Panagrolaimoidea</taxon>
        <taxon>Panagrolaimidae</taxon>
        <taxon>Panagrellus</taxon>
    </lineage>
</organism>
<reference evidence="4" key="2">
    <citation type="submission" date="2020-10" db="UniProtKB">
        <authorList>
            <consortium name="WormBaseParasite"/>
        </authorList>
    </citation>
    <scope>IDENTIFICATION</scope>
</reference>
<feature type="signal peptide" evidence="1">
    <location>
        <begin position="1"/>
        <end position="21"/>
    </location>
</feature>
<keyword evidence="1" id="KW-0732">Signal</keyword>
<evidence type="ECO:0000313" key="4">
    <source>
        <dbReference type="WBParaSite" id="Pan_g23072.t1"/>
    </source>
</evidence>
<name>A0A7E4VPL6_PANRE</name>
<proteinExistence type="predicted"/>
<evidence type="ECO:0000256" key="1">
    <source>
        <dbReference type="SAM" id="SignalP"/>
    </source>
</evidence>
<keyword evidence="3" id="KW-1185">Reference proteome</keyword>
<evidence type="ECO:0000313" key="3">
    <source>
        <dbReference type="Proteomes" id="UP000492821"/>
    </source>
</evidence>
<dbReference type="InterPro" id="IPR002602">
    <property type="entry name" value="DB"/>
</dbReference>
<dbReference type="PANTHER" id="PTHR46705">
    <property type="entry name" value="PROTEIN CBG09805"/>
    <property type="match status" value="1"/>
</dbReference>
<protein>
    <submittedName>
        <fullName evidence="4">DB domain-containing protein</fullName>
    </submittedName>
</protein>
<dbReference type="Pfam" id="PF01682">
    <property type="entry name" value="DB"/>
    <property type="match status" value="1"/>
</dbReference>
<dbReference type="WBParaSite" id="Pan_g23072.t1">
    <property type="protein sequence ID" value="Pan_g23072.t1"/>
    <property type="gene ID" value="Pan_g23072"/>
</dbReference>
<sequence length="173" mass="19055">MTKFILIALVLCVFAIGIVVSQPPPNIFGNLFNLAPPAAAPTAALPPKTRKGRAPNSKLHACCKKLPEADMECKRRFCDFSALSSNSVLFFLSTCAPRGPTVGQMWDCASSRADHRSCCTAKGVQPQCMAYCETTNGVPTDYVKYLVCLHDFDKIRDCFQYYLEDHPNIKGDL</sequence>